<dbReference type="Pfam" id="PF00156">
    <property type="entry name" value="Pribosyltran"/>
    <property type="match status" value="1"/>
</dbReference>
<comment type="similarity">
    <text evidence="5">Belongs to the purine/pyrimidine phosphoribosyltransferase family.</text>
</comment>
<dbReference type="UniPathway" id="UPA00588">
    <property type="reaction ID" value="UER00646"/>
</dbReference>
<reference evidence="13 14" key="1">
    <citation type="submission" date="2018-11" db="EMBL/GenBank/DDBJ databases">
        <authorList>
            <consortium name="Pathogen Informatics"/>
        </authorList>
    </citation>
    <scope>NUCLEOTIDE SEQUENCE [LARGE SCALE GENOMIC DNA]</scope>
</reference>
<dbReference type="NCBIfam" id="NF002634">
    <property type="entry name" value="PRK02304.1-3"/>
    <property type="match status" value="1"/>
</dbReference>
<dbReference type="InterPro" id="IPR000836">
    <property type="entry name" value="PRTase_dom"/>
</dbReference>
<protein>
    <recommendedName>
        <fullName evidence="7">Adenine phosphoribosyltransferase</fullName>
        <ecNumber evidence="6">2.4.2.7</ecNumber>
    </recommendedName>
</protein>
<comment type="pathway">
    <text evidence="4">Purine metabolism; AMP biosynthesis via salvage pathway; AMP from adenine: step 1/1.</text>
</comment>
<evidence type="ECO:0000256" key="11">
    <source>
        <dbReference type="ARBA" id="ARBA00022726"/>
    </source>
</evidence>
<dbReference type="NCBIfam" id="NF002636">
    <property type="entry name" value="PRK02304.1-5"/>
    <property type="match status" value="1"/>
</dbReference>
<evidence type="ECO:0000256" key="5">
    <source>
        <dbReference type="ARBA" id="ARBA00008391"/>
    </source>
</evidence>
<dbReference type="Proteomes" id="UP000281553">
    <property type="component" value="Unassembled WGS sequence"/>
</dbReference>
<gene>
    <name evidence="13" type="ORF">DILT_LOCUS6830</name>
</gene>
<keyword evidence="9" id="KW-0328">Glycosyltransferase</keyword>
<evidence type="ECO:0000256" key="9">
    <source>
        <dbReference type="ARBA" id="ARBA00022676"/>
    </source>
</evidence>
<accession>A0A3P7NP16</accession>
<feature type="domain" description="Phosphoribosyltransferase" evidence="12">
    <location>
        <begin position="128"/>
        <end position="263"/>
    </location>
</feature>
<dbReference type="PANTHER" id="PTHR32315">
    <property type="entry name" value="ADENINE PHOSPHORIBOSYLTRANSFERASE"/>
    <property type="match status" value="1"/>
</dbReference>
<keyword evidence="8" id="KW-0963">Cytoplasm</keyword>
<evidence type="ECO:0000313" key="13">
    <source>
        <dbReference type="EMBL" id="VDN10999.1"/>
    </source>
</evidence>
<dbReference type="FunFam" id="3.40.50.2020:FF:000021">
    <property type="entry name" value="Adenine phosphoribosyltransferase"/>
    <property type="match status" value="1"/>
</dbReference>
<dbReference type="InterPro" id="IPR029057">
    <property type="entry name" value="PRTase-like"/>
</dbReference>
<comment type="function">
    <text evidence="2">Catalyzes a salvage reaction resulting in the formation of AMP, that is energically less costly than de novo synthesis.</text>
</comment>
<dbReference type="SUPFAM" id="SSF53271">
    <property type="entry name" value="PRTase-like"/>
    <property type="match status" value="1"/>
</dbReference>
<dbReference type="EC" id="2.4.2.7" evidence="6"/>
<dbReference type="GO" id="GO:0006168">
    <property type="term" value="P:adenine salvage"/>
    <property type="evidence" value="ECO:0007669"/>
    <property type="project" value="InterPro"/>
</dbReference>
<dbReference type="EMBL" id="UYRU01050453">
    <property type="protein sequence ID" value="VDN10999.1"/>
    <property type="molecule type" value="Genomic_DNA"/>
</dbReference>
<evidence type="ECO:0000259" key="12">
    <source>
        <dbReference type="Pfam" id="PF00156"/>
    </source>
</evidence>
<evidence type="ECO:0000313" key="14">
    <source>
        <dbReference type="Proteomes" id="UP000281553"/>
    </source>
</evidence>
<evidence type="ECO:0000256" key="1">
    <source>
        <dbReference type="ARBA" id="ARBA00000868"/>
    </source>
</evidence>
<dbReference type="NCBIfam" id="TIGR01090">
    <property type="entry name" value="apt"/>
    <property type="match status" value="1"/>
</dbReference>
<dbReference type="GO" id="GO:0006166">
    <property type="term" value="P:purine ribonucleoside salvage"/>
    <property type="evidence" value="ECO:0007669"/>
    <property type="project" value="UniProtKB-KW"/>
</dbReference>
<evidence type="ECO:0000256" key="3">
    <source>
        <dbReference type="ARBA" id="ARBA00004496"/>
    </source>
</evidence>
<dbReference type="OrthoDB" id="363185at2759"/>
<dbReference type="GO" id="GO:0044209">
    <property type="term" value="P:AMP salvage"/>
    <property type="evidence" value="ECO:0007669"/>
    <property type="project" value="UniProtKB-UniPathway"/>
</dbReference>
<evidence type="ECO:0000256" key="6">
    <source>
        <dbReference type="ARBA" id="ARBA00011893"/>
    </source>
</evidence>
<organism evidence="13 14">
    <name type="scientific">Dibothriocephalus latus</name>
    <name type="common">Fish tapeworm</name>
    <name type="synonym">Diphyllobothrium latum</name>
    <dbReference type="NCBI Taxonomy" id="60516"/>
    <lineage>
        <taxon>Eukaryota</taxon>
        <taxon>Metazoa</taxon>
        <taxon>Spiralia</taxon>
        <taxon>Lophotrochozoa</taxon>
        <taxon>Platyhelminthes</taxon>
        <taxon>Cestoda</taxon>
        <taxon>Eucestoda</taxon>
        <taxon>Diphyllobothriidea</taxon>
        <taxon>Diphyllobothriidae</taxon>
        <taxon>Dibothriocephalus</taxon>
    </lineage>
</organism>
<evidence type="ECO:0000256" key="4">
    <source>
        <dbReference type="ARBA" id="ARBA00004659"/>
    </source>
</evidence>
<dbReference type="GO" id="GO:0016208">
    <property type="term" value="F:AMP binding"/>
    <property type="evidence" value="ECO:0007669"/>
    <property type="project" value="TreeGrafter"/>
</dbReference>
<dbReference type="HAMAP" id="MF_00004">
    <property type="entry name" value="Aden_phosphoribosyltr"/>
    <property type="match status" value="1"/>
</dbReference>
<dbReference type="Gene3D" id="3.40.50.2020">
    <property type="match status" value="1"/>
</dbReference>
<dbReference type="AlphaFoldDB" id="A0A3P7NP16"/>
<keyword evidence="11" id="KW-0660">Purine salvage</keyword>
<dbReference type="InterPro" id="IPR005764">
    <property type="entry name" value="Ade_phspho_trans"/>
</dbReference>
<dbReference type="GO" id="GO:0005737">
    <property type="term" value="C:cytoplasm"/>
    <property type="evidence" value="ECO:0007669"/>
    <property type="project" value="UniProtKB-SubCell"/>
</dbReference>
<evidence type="ECO:0000256" key="10">
    <source>
        <dbReference type="ARBA" id="ARBA00022679"/>
    </source>
</evidence>
<evidence type="ECO:0000256" key="7">
    <source>
        <dbReference type="ARBA" id="ARBA00017366"/>
    </source>
</evidence>
<dbReference type="InterPro" id="IPR050054">
    <property type="entry name" value="UPRTase/APRTase"/>
</dbReference>
<dbReference type="GO" id="GO:0003999">
    <property type="term" value="F:adenine phosphoribosyltransferase activity"/>
    <property type="evidence" value="ECO:0007669"/>
    <property type="project" value="UniProtKB-EC"/>
</dbReference>
<keyword evidence="14" id="KW-1185">Reference proteome</keyword>
<keyword evidence="10" id="KW-0808">Transferase</keyword>
<proteinExistence type="inferred from homology"/>
<evidence type="ECO:0000256" key="2">
    <source>
        <dbReference type="ARBA" id="ARBA00003968"/>
    </source>
</evidence>
<sequence>METEEQVDTQKELGMWMTTNLMPTEHRKNAVQKATGTLHWIRQAFKLFAPELFGKIFGAFVTPDLDYQTPVWTPWLKKDVNLLEQVQRRAAKMVDGLREIQRIKDAIDNYPDFPKMGIQFKDIFGIFRNPALVQESIDVLAELVAKHYTKNKPLDAIVAMDARGFLLGPMLAVKLNCAFIPIRKAKKLPGECYSEEYELEYGKAILELQKSALSPGARVLVLDDLIAIGGTLAAACKLVRKASAEPVGCVVLLELADLNGREKLEELGVSVQSLITL</sequence>
<name>A0A3P7NP16_DIBLA</name>
<dbReference type="GO" id="GO:0002055">
    <property type="term" value="F:adenine binding"/>
    <property type="evidence" value="ECO:0007669"/>
    <property type="project" value="TreeGrafter"/>
</dbReference>
<evidence type="ECO:0000256" key="8">
    <source>
        <dbReference type="ARBA" id="ARBA00022490"/>
    </source>
</evidence>
<comment type="subcellular location">
    <subcellularLocation>
        <location evidence="3">Cytoplasm</location>
    </subcellularLocation>
</comment>
<dbReference type="PANTHER" id="PTHR32315:SF3">
    <property type="entry name" value="ADENINE PHOSPHORIBOSYLTRANSFERASE"/>
    <property type="match status" value="1"/>
</dbReference>
<dbReference type="CDD" id="cd06223">
    <property type="entry name" value="PRTases_typeI"/>
    <property type="match status" value="1"/>
</dbReference>
<comment type="catalytic activity">
    <reaction evidence="1">
        <text>AMP + diphosphate = 5-phospho-alpha-D-ribose 1-diphosphate + adenine</text>
        <dbReference type="Rhea" id="RHEA:16609"/>
        <dbReference type="ChEBI" id="CHEBI:16708"/>
        <dbReference type="ChEBI" id="CHEBI:33019"/>
        <dbReference type="ChEBI" id="CHEBI:58017"/>
        <dbReference type="ChEBI" id="CHEBI:456215"/>
        <dbReference type="EC" id="2.4.2.7"/>
    </reaction>
</comment>